<dbReference type="InterPro" id="IPR054648">
    <property type="entry name" value="TudS-rel"/>
</dbReference>
<evidence type="ECO:0000313" key="6">
    <source>
        <dbReference type="Proteomes" id="UP000590564"/>
    </source>
</evidence>
<evidence type="ECO:0000313" key="5">
    <source>
        <dbReference type="Proteomes" id="UP000567099"/>
    </source>
</evidence>
<dbReference type="Proteomes" id="UP000239462">
    <property type="component" value="Chromosome"/>
</dbReference>
<dbReference type="Proteomes" id="UP000590564">
    <property type="component" value="Unassembled WGS sequence"/>
</dbReference>
<dbReference type="AlphaFoldDB" id="A0A2L1C978"/>
<name>A0A2L1C978_METMI</name>
<evidence type="ECO:0000313" key="1">
    <source>
        <dbReference type="EMBL" id="AVB75853.1"/>
    </source>
</evidence>
<dbReference type="EMBL" id="JACHED010000002">
    <property type="protein sequence ID" value="MBB6497196.1"/>
    <property type="molecule type" value="Genomic_DNA"/>
</dbReference>
<dbReference type="GeneID" id="36101529"/>
<dbReference type="KEGG" id="mmad:MMJJ_04360"/>
<accession>A0A2L1C978</accession>
<dbReference type="EMBL" id="JACDUO010000001">
    <property type="protein sequence ID" value="MBA2864270.1"/>
    <property type="molecule type" value="Genomic_DNA"/>
</dbReference>
<gene>
    <name evidence="2" type="ORF">HNP94_001270</name>
    <name evidence="3" type="ORF">HNP96_001237</name>
    <name evidence="1" type="ORF">MMJJ_04360</name>
</gene>
<evidence type="ECO:0000313" key="3">
    <source>
        <dbReference type="EMBL" id="MBB6497196.1"/>
    </source>
</evidence>
<dbReference type="RefSeq" id="WP_104837479.1">
    <property type="nucleotide sequence ID" value="NZ_CP026606.1"/>
</dbReference>
<dbReference type="EMBL" id="CP026606">
    <property type="protein sequence ID" value="AVB75853.1"/>
    <property type="molecule type" value="Genomic_DNA"/>
</dbReference>
<protein>
    <submittedName>
        <fullName evidence="2">Putative secreted protein</fullName>
    </submittedName>
</protein>
<proteinExistence type="predicted"/>
<sequence>MKRNKKIALVSHCILNANSKVEGLSEYGGMLKDVMNYLMDEGYGIIQMPCPEMAIYGIKRWGHVKEQFDTPHFRNVSRKLFQPILEQVQDYIKNGYEVPLLIGIDKSPSCGINETCSSKEWGGYSSNGNMAEKVEKLEMIPEKGIFMDEILKILNENEITIKCVAIDEENIENSLEYLKRFI</sequence>
<reference evidence="3 6" key="3">
    <citation type="submission" date="2020-08" db="EMBL/GenBank/DDBJ databases">
        <title>Genomic Encyclopedia of Type Strains, Phase IV (KMG-V): Genome sequencing to study the core and pangenomes of soil and plant-associated prokaryotes.</title>
        <authorList>
            <person name="Whitman W."/>
        </authorList>
    </citation>
    <scope>NUCLEOTIDE SEQUENCE [LARGE SCALE GENOMIC DNA]</scope>
    <source>
        <strain evidence="2 5">C13</strain>
        <strain evidence="3 6">D1</strain>
    </source>
</reference>
<evidence type="ECO:0000313" key="2">
    <source>
        <dbReference type="EMBL" id="MBA2864270.1"/>
    </source>
</evidence>
<reference evidence="4" key="1">
    <citation type="journal article" date="2018" name="Genome Announc.">
        <title>Complete Genome Sequence of the Methanococcus maripaludis Type Strain JJ (DSM 2067), a Model for Selenoprotein Synthesis in Archaea.</title>
        <authorList>
            <person name="Poehlein A."/>
            <person name="Heym D."/>
            <person name="Quitzke V."/>
            <person name="Fersch J."/>
            <person name="Daniel R."/>
            <person name="Rother M."/>
        </authorList>
    </citation>
    <scope>NUCLEOTIDE SEQUENCE [LARGE SCALE GENOMIC DNA]</scope>
    <source>
        <strain evidence="4">DSM 2067</strain>
    </source>
</reference>
<organism evidence="1 4">
    <name type="scientific">Methanococcus maripaludis</name>
    <name type="common">Methanococcus deltae</name>
    <dbReference type="NCBI Taxonomy" id="39152"/>
    <lineage>
        <taxon>Archaea</taxon>
        <taxon>Methanobacteriati</taxon>
        <taxon>Methanobacteriota</taxon>
        <taxon>Methanomada group</taxon>
        <taxon>Methanococci</taxon>
        <taxon>Methanococcales</taxon>
        <taxon>Methanococcaceae</taxon>
        <taxon>Methanococcus</taxon>
    </lineage>
</organism>
<evidence type="ECO:0000313" key="4">
    <source>
        <dbReference type="Proteomes" id="UP000239462"/>
    </source>
</evidence>
<dbReference type="Proteomes" id="UP000567099">
    <property type="component" value="Unassembled WGS sequence"/>
</dbReference>
<dbReference type="NCBIfam" id="NF045597">
    <property type="entry name" value="TudS_rel_CD3072"/>
    <property type="match status" value="1"/>
</dbReference>
<reference evidence="1" key="2">
    <citation type="submission" date="2018-02" db="EMBL/GenBank/DDBJ databases">
        <title>Complete genome sequence of the Methanococcus maripaludis type strain JJ (DSM 2067), a model for selenoprotein synthesis in Archaea.</title>
        <authorList>
            <person name="Poehlein A."/>
            <person name="Heym D."/>
            <person name="Quitzke V."/>
            <person name="Fersch J."/>
            <person name="Daniel R."/>
            <person name="Rother M."/>
        </authorList>
    </citation>
    <scope>NUCLEOTIDE SEQUENCE [LARGE SCALE GENOMIC DNA]</scope>
    <source>
        <strain evidence="1">DSM 2067</strain>
    </source>
</reference>